<dbReference type="AlphaFoldDB" id="A0A0D8XGQ0"/>
<reference evidence="2" key="2">
    <citation type="journal article" date="2016" name="Sci. Rep.">
        <title>Dictyocaulus viviparus genome, variome and transcriptome elucidate lungworm biology and support future intervention.</title>
        <authorList>
            <person name="McNulty S.N."/>
            <person name="Strube C."/>
            <person name="Rosa B.A."/>
            <person name="Martin J.C."/>
            <person name="Tyagi R."/>
            <person name="Choi Y.J."/>
            <person name="Wang Q."/>
            <person name="Hallsworth Pepin K."/>
            <person name="Zhang X."/>
            <person name="Ozersky P."/>
            <person name="Wilson R.K."/>
            <person name="Sternberg P.W."/>
            <person name="Gasser R.B."/>
            <person name="Mitreva M."/>
        </authorList>
    </citation>
    <scope>NUCLEOTIDE SEQUENCE [LARGE SCALE GENOMIC DNA]</scope>
    <source>
        <strain evidence="2">HannoverDv2000</strain>
    </source>
</reference>
<dbReference type="Gene3D" id="1.10.1380.10">
    <property type="entry name" value="Neutral endopeptidase , domain2"/>
    <property type="match status" value="1"/>
</dbReference>
<reference evidence="1 2" key="1">
    <citation type="submission" date="2013-11" db="EMBL/GenBank/DDBJ databases">
        <title>Draft genome of the bovine lungworm Dictyocaulus viviparus.</title>
        <authorList>
            <person name="Mitreva M."/>
        </authorList>
    </citation>
    <scope>NUCLEOTIDE SEQUENCE [LARGE SCALE GENOMIC DNA]</scope>
    <source>
        <strain evidence="1 2">HannoverDv2000</strain>
    </source>
</reference>
<dbReference type="STRING" id="29172.A0A0D8XGQ0"/>
<dbReference type="Proteomes" id="UP000053766">
    <property type="component" value="Unassembled WGS sequence"/>
</dbReference>
<dbReference type="EMBL" id="KN716609">
    <property type="protein sequence ID" value="KJH42924.1"/>
    <property type="molecule type" value="Genomic_DNA"/>
</dbReference>
<sequence>MKTKSENSKITMADDQRHDIAELYTKMTIGQMKEQLSNFDWLVFFNEVFRDITDKLSLQRNLCTKKVVVKSSAENGNISRHIIMTPSYVCESMKEHALDESAARRLTFSYFSPNPNFFVFRFFSFDDPIFSPMPNTQNRRRTPIDEKFDLKTFRMELGFFSMKIPKLLFTENCKLSGMVLVFQNDASRSS</sequence>
<dbReference type="InterPro" id="IPR042089">
    <property type="entry name" value="Peptidase_M13_dom_2"/>
</dbReference>
<proteinExistence type="predicted"/>
<evidence type="ECO:0000313" key="1">
    <source>
        <dbReference type="EMBL" id="KJH42924.1"/>
    </source>
</evidence>
<accession>A0A0D8XGQ0</accession>
<protein>
    <submittedName>
        <fullName evidence="1">Uncharacterized protein</fullName>
    </submittedName>
</protein>
<organism evidence="1 2">
    <name type="scientific">Dictyocaulus viviparus</name>
    <name type="common">Bovine lungworm</name>
    <dbReference type="NCBI Taxonomy" id="29172"/>
    <lineage>
        <taxon>Eukaryota</taxon>
        <taxon>Metazoa</taxon>
        <taxon>Ecdysozoa</taxon>
        <taxon>Nematoda</taxon>
        <taxon>Chromadorea</taxon>
        <taxon>Rhabditida</taxon>
        <taxon>Rhabditina</taxon>
        <taxon>Rhabditomorpha</taxon>
        <taxon>Strongyloidea</taxon>
        <taxon>Metastrongylidae</taxon>
        <taxon>Dictyocaulus</taxon>
    </lineage>
</organism>
<dbReference type="OrthoDB" id="6475849at2759"/>
<gene>
    <name evidence="1" type="ORF">DICVIV_11073</name>
</gene>
<keyword evidence="2" id="KW-1185">Reference proteome</keyword>
<evidence type="ECO:0000313" key="2">
    <source>
        <dbReference type="Proteomes" id="UP000053766"/>
    </source>
</evidence>
<name>A0A0D8XGQ0_DICVI</name>